<organism evidence="2 3">
    <name type="scientific">Rhizoctonia solani</name>
    <dbReference type="NCBI Taxonomy" id="456999"/>
    <lineage>
        <taxon>Eukaryota</taxon>
        <taxon>Fungi</taxon>
        <taxon>Dikarya</taxon>
        <taxon>Basidiomycota</taxon>
        <taxon>Agaricomycotina</taxon>
        <taxon>Agaricomycetes</taxon>
        <taxon>Cantharellales</taxon>
        <taxon>Ceratobasidiaceae</taxon>
        <taxon>Rhizoctonia</taxon>
    </lineage>
</organism>
<dbReference type="AlphaFoldDB" id="A0A8H3D6B5"/>
<protein>
    <recommendedName>
        <fullName evidence="4">F-box domain-containing protein</fullName>
    </recommendedName>
</protein>
<proteinExistence type="predicted"/>
<dbReference type="Gene3D" id="3.80.10.10">
    <property type="entry name" value="Ribonuclease Inhibitor"/>
    <property type="match status" value="1"/>
</dbReference>
<evidence type="ECO:0000256" key="1">
    <source>
        <dbReference type="SAM" id="MobiDB-lite"/>
    </source>
</evidence>
<accession>A0A8H3D6B5</accession>
<dbReference type="Proteomes" id="UP000663843">
    <property type="component" value="Unassembled WGS sequence"/>
</dbReference>
<dbReference type="EMBL" id="CAJMWT010005779">
    <property type="protein sequence ID" value="CAE6509601.1"/>
    <property type="molecule type" value="Genomic_DNA"/>
</dbReference>
<feature type="region of interest" description="Disordered" evidence="1">
    <location>
        <begin position="564"/>
        <end position="585"/>
    </location>
</feature>
<dbReference type="InterPro" id="IPR032675">
    <property type="entry name" value="LRR_dom_sf"/>
</dbReference>
<reference evidence="2" key="1">
    <citation type="submission" date="2021-01" db="EMBL/GenBank/DDBJ databases">
        <authorList>
            <person name="Kaushik A."/>
        </authorList>
    </citation>
    <scope>NUCLEOTIDE SEQUENCE</scope>
    <source>
        <strain evidence="2">AG2-2IIIB</strain>
    </source>
</reference>
<evidence type="ECO:0000313" key="3">
    <source>
        <dbReference type="Proteomes" id="UP000663843"/>
    </source>
</evidence>
<comment type="caution">
    <text evidence="2">The sequence shown here is derived from an EMBL/GenBank/DDBJ whole genome shotgun (WGS) entry which is preliminary data.</text>
</comment>
<dbReference type="SUPFAM" id="SSF52047">
    <property type="entry name" value="RNI-like"/>
    <property type="match status" value="1"/>
</dbReference>
<sequence>MYTRRIHSATTRALGIPEVMGLICGSSCLSQSDLANLCQVSRFMSDISMPPLWRHVTAEVLLELICSASVCSRSNGTIRSIILDEHSIDDQTFAKFHLYAPYVRTLDIYSGKHNRCYTVHGWDILRDEMEAQGHPLLPNLKTLRFLNISHSYGLDELKWISMFATRGVNEVSISPNRLSAEGLIAFSIASTILKTLVDLCPSIQTLDISTGDFSMPLFPEDDRLRTAFAHRPTRRWYQELELLTQLRYLTVSDGWLCPDSLLALSNLPELEFLCIVPGSLDGFLIFDMDPILPTGVFPHLAELSILGSDGYDTETILSVVEMSRKITVMRLELELCSEDGVDDTWRELEKTFGGLRNASCLRELHVTFPIQPEEGERPMNAYDSIEKMGPHLSLEHIHISGIRINRDHCFIRKLAALWPNVRTLSMPSQSASLKELEEFARLPSLRHLTVNLSLKYPDYVTRPDFERRPLKTLKSSGPVRLSTSYKDLSLSANALLVLWPSLERVSWSDEDPTRTQMADFFNSEVLRFNREFLFREPRDVAQLSATKRAKEMRSLFRLVKEGLEEVDSDSDADADTDPEEGSGTE</sequence>
<name>A0A8H3D6B5_9AGAM</name>
<gene>
    <name evidence="2" type="ORF">RDB_LOCUS150733</name>
</gene>
<evidence type="ECO:0008006" key="4">
    <source>
        <dbReference type="Google" id="ProtNLM"/>
    </source>
</evidence>
<evidence type="ECO:0000313" key="2">
    <source>
        <dbReference type="EMBL" id="CAE6509601.1"/>
    </source>
</evidence>